<dbReference type="OrthoDB" id="7976202at2759"/>
<sequence>MRIPAYRNVVQSIVTSHCDKERRDQLLARLREVIGFSAQEHDIIVEEIEKNIVYILELSGELSEGEQVVIKLADSREIVWKNGEETIEILIGHDRNGFATFTLQEVNGDKKGLLSKFNHKRRRSKPEGIRVELHRLIPHLPISIPLPLENGSRSISVHLQVHEETEEECHINLNDALQLVRKVMDSPKETEEEKDTAHFLLHYPFVHYSLPLLLLRLLSIAVYLKWTDCSNLRDCKKGNGKCTFREELTNLSKYQSSSIPLEENARHLVKRCLRHIRGCVEQRLRNEVDPIPFIDLFPPQGIDNIRSVNARLKDLMSLCVIPQWEEFNETDPSEIMRKILLDKLIRSVHEWADQFLVWECSIKEGKEKEVCIIFNHLTQTLIAHSHASNIFFQQFHINYIKETTEAIDEKITQFIALLLSSYTNEMRERKSSDDITKFSQVTMRLFEALHRLEELGISNGKRDTWKEKEILFKDCPLYWSTTWSALSREMLIRCRSLDDSTSSDGPLPSSLYSFLCIQKAISDDLSRLQLTVLHNQMLVTIRVVSIYCDNLTSYSNHLLQLASREAECCKSRECRTVRALNGMEQSMVFMRENWRRFSLIEGMEESEEGRSIGDTAENMVENTMDKVTHSRDSLLSVLLDIRCREGLDRISQKMLMDRKEFKSTLAAYMRELSEEERLDEIAREVDRISCDCVEGLETSLVSPLLHLSFAHLSSRISSLLRFNHTEEYYRFIYEALQLSGEVLGITQCDSSLFRLLHYHSQPTKDLIRQFYAYLADQTTSNQDISSLNFIKMRTCSSFVSDDLISLSLHVTSTSGLFHPLSPICSNSLFLRVSLLPLYLFDPPYSSELPVKSLFRKSTDLKRRHSFRMLISPEAFYTHGSVVAISLIEKDYLSIERVIGSHFILLSQIAVSHGFSDDLSQFRTIPFTAPPPLNSIPIFTTLKTRSSNDRLAKEFVRSETRKTLKKSLRSSHIFITQSLSTLSLP</sequence>
<evidence type="ECO:0000313" key="3">
    <source>
        <dbReference type="Proteomes" id="UP000005239"/>
    </source>
</evidence>
<accession>A0A8R1UX38</accession>
<protein>
    <submittedName>
        <fullName evidence="2">Aex-1</fullName>
    </submittedName>
</protein>
<dbReference type="Proteomes" id="UP000005239">
    <property type="component" value="Unassembled WGS sequence"/>
</dbReference>
<dbReference type="InterPro" id="IPR052095">
    <property type="entry name" value="UNC-13_domain"/>
</dbReference>
<gene>
    <name evidence="2" type="primary">WBGene00278660</name>
</gene>
<keyword evidence="3" id="KW-1185">Reference proteome</keyword>
<dbReference type="PANTHER" id="PTHR45999:SF4">
    <property type="entry name" value="UNC-13-4A, ISOFORM B"/>
    <property type="match status" value="1"/>
</dbReference>
<evidence type="ECO:0000256" key="1">
    <source>
        <dbReference type="ARBA" id="ARBA00022483"/>
    </source>
</evidence>
<dbReference type="GO" id="GO:0099503">
    <property type="term" value="C:secretory vesicle"/>
    <property type="evidence" value="ECO:0000318"/>
    <property type="project" value="GO_Central"/>
</dbReference>
<dbReference type="PANTHER" id="PTHR45999">
    <property type="entry name" value="UNC-13-4A, ISOFORM B"/>
    <property type="match status" value="1"/>
</dbReference>
<reference evidence="3" key="1">
    <citation type="journal article" date="2008" name="Nat. Genet.">
        <title>The Pristionchus pacificus genome provides a unique perspective on nematode lifestyle and parasitism.</title>
        <authorList>
            <person name="Dieterich C."/>
            <person name="Clifton S.W."/>
            <person name="Schuster L.N."/>
            <person name="Chinwalla A."/>
            <person name="Delehaunty K."/>
            <person name="Dinkelacker I."/>
            <person name="Fulton L."/>
            <person name="Fulton R."/>
            <person name="Godfrey J."/>
            <person name="Minx P."/>
            <person name="Mitreva M."/>
            <person name="Roeseler W."/>
            <person name="Tian H."/>
            <person name="Witte H."/>
            <person name="Yang S.P."/>
            <person name="Wilson R.K."/>
            <person name="Sommer R.J."/>
        </authorList>
    </citation>
    <scope>NUCLEOTIDE SEQUENCE [LARGE SCALE GENOMIC DNA]</scope>
    <source>
        <strain evidence="3">PS312</strain>
    </source>
</reference>
<evidence type="ECO:0000313" key="2">
    <source>
        <dbReference type="EnsemblMetazoa" id="PPA40291.1"/>
    </source>
</evidence>
<dbReference type="EnsemblMetazoa" id="PPA40291.1">
    <property type="protein sequence ID" value="PPA40291.1"/>
    <property type="gene ID" value="WBGene00278660"/>
</dbReference>
<name>A0A2A6BW58_PRIPA</name>
<dbReference type="AlphaFoldDB" id="A0A2A6BW58"/>
<keyword evidence="1" id="KW-0268">Exocytosis</keyword>
<accession>A0A2A6BW58</accession>
<proteinExistence type="predicted"/>
<reference evidence="2" key="2">
    <citation type="submission" date="2022-06" db="UniProtKB">
        <authorList>
            <consortium name="EnsemblMetazoa"/>
        </authorList>
    </citation>
    <scope>IDENTIFICATION</scope>
    <source>
        <strain evidence="2">PS312</strain>
    </source>
</reference>
<dbReference type="GO" id="GO:0006887">
    <property type="term" value="P:exocytosis"/>
    <property type="evidence" value="ECO:0007669"/>
    <property type="project" value="UniProtKB-KW"/>
</dbReference>
<organism evidence="2 3">
    <name type="scientific">Pristionchus pacificus</name>
    <name type="common">Parasitic nematode worm</name>
    <dbReference type="NCBI Taxonomy" id="54126"/>
    <lineage>
        <taxon>Eukaryota</taxon>
        <taxon>Metazoa</taxon>
        <taxon>Ecdysozoa</taxon>
        <taxon>Nematoda</taxon>
        <taxon>Chromadorea</taxon>
        <taxon>Rhabditida</taxon>
        <taxon>Rhabditina</taxon>
        <taxon>Diplogasteromorpha</taxon>
        <taxon>Diplogasteroidea</taxon>
        <taxon>Neodiplogasteridae</taxon>
        <taxon>Pristionchus</taxon>
    </lineage>
</organism>